<name>A0A9D1JYY2_9FIRM</name>
<dbReference type="EMBL" id="DVJP01000022">
    <property type="protein sequence ID" value="HIS75695.1"/>
    <property type="molecule type" value="Genomic_DNA"/>
</dbReference>
<dbReference type="PROSITE" id="PS51257">
    <property type="entry name" value="PROKAR_LIPOPROTEIN"/>
    <property type="match status" value="1"/>
</dbReference>
<protein>
    <submittedName>
        <fullName evidence="1">Flagellin lysine-N-methylase</fullName>
        <ecNumber evidence="1">2.1.1.-</ecNumber>
    </submittedName>
</protein>
<gene>
    <name evidence="1" type="primary">fliB</name>
    <name evidence="1" type="ORF">IAB51_02690</name>
</gene>
<reference evidence="1" key="1">
    <citation type="submission" date="2020-10" db="EMBL/GenBank/DDBJ databases">
        <authorList>
            <person name="Gilroy R."/>
        </authorList>
    </citation>
    <scope>NUCLEOTIDE SEQUENCE</scope>
    <source>
        <strain evidence="1">CHK199-13235</strain>
    </source>
</reference>
<keyword evidence="1" id="KW-0489">Methyltransferase</keyword>
<dbReference type="AlphaFoldDB" id="A0A9D1JYY2"/>
<keyword evidence="1" id="KW-0969">Cilium</keyword>
<keyword evidence="1" id="KW-0808">Transferase</keyword>
<dbReference type="GO" id="GO:0032259">
    <property type="term" value="P:methylation"/>
    <property type="evidence" value="ECO:0007669"/>
    <property type="project" value="UniProtKB-KW"/>
</dbReference>
<dbReference type="EC" id="2.1.1.-" evidence="1"/>
<sequence length="361" mass="40720">MKKRCPSYYPLFQCTAASCRHSCCIGWEIDIDPQSAALYQSVSGLMGQELRRKIAWENPPHFRLTEDGRCPFLNEKGLCRLILEKGEGVLCQICAQHPRFHNRYGPLLESGLGLCCEEAGRLLFTHAPALLEEETPEEPSAPAPDWLPELLFVRETAFFLALESSYSIKERLSLLLCLGADVQDAMDEGDSPLQEALPYRAEDFRREALWELSGEAFDPGMLNSLLSFFESREPLDKAWPVRLAGIRENLGVLVPFRMLSEDGEAYERLIFYFLFRYLLASGEDGDILSKIKFAVAAVTVISLLDAQTRLETGGLSLENRVENARAFSSEAEYSPDTMEDFWNACWEEEFLSFSSLAGFCS</sequence>
<organism evidence="1 2">
    <name type="scientific">Candidatus Merdivicinus excrementipullorum</name>
    <dbReference type="NCBI Taxonomy" id="2840867"/>
    <lineage>
        <taxon>Bacteria</taxon>
        <taxon>Bacillati</taxon>
        <taxon>Bacillota</taxon>
        <taxon>Clostridia</taxon>
        <taxon>Eubacteriales</taxon>
        <taxon>Oscillospiraceae</taxon>
        <taxon>Oscillospiraceae incertae sedis</taxon>
        <taxon>Candidatus Merdivicinus</taxon>
    </lineage>
</organism>
<keyword evidence="1" id="KW-0282">Flagellum</keyword>
<proteinExistence type="predicted"/>
<accession>A0A9D1JYY2</accession>
<evidence type="ECO:0000313" key="1">
    <source>
        <dbReference type="EMBL" id="HIS75695.1"/>
    </source>
</evidence>
<dbReference type="NCBIfam" id="NF038110">
    <property type="entry name" value="Lys_methyl_FliB"/>
    <property type="match status" value="1"/>
</dbReference>
<dbReference type="GO" id="GO:0008168">
    <property type="term" value="F:methyltransferase activity"/>
    <property type="evidence" value="ECO:0007669"/>
    <property type="project" value="UniProtKB-KW"/>
</dbReference>
<evidence type="ECO:0000313" key="2">
    <source>
        <dbReference type="Proteomes" id="UP000824002"/>
    </source>
</evidence>
<dbReference type="Proteomes" id="UP000824002">
    <property type="component" value="Unassembled WGS sequence"/>
</dbReference>
<keyword evidence="1" id="KW-0966">Cell projection</keyword>
<comment type="caution">
    <text evidence="1">The sequence shown here is derived from an EMBL/GenBank/DDBJ whole genome shotgun (WGS) entry which is preliminary data.</text>
</comment>
<reference evidence="1" key="2">
    <citation type="journal article" date="2021" name="PeerJ">
        <title>Extensive microbial diversity within the chicken gut microbiome revealed by metagenomics and culture.</title>
        <authorList>
            <person name="Gilroy R."/>
            <person name="Ravi A."/>
            <person name="Getino M."/>
            <person name="Pursley I."/>
            <person name="Horton D.L."/>
            <person name="Alikhan N.F."/>
            <person name="Baker D."/>
            <person name="Gharbi K."/>
            <person name="Hall N."/>
            <person name="Watson M."/>
            <person name="Adriaenssens E.M."/>
            <person name="Foster-Nyarko E."/>
            <person name="Jarju S."/>
            <person name="Secka A."/>
            <person name="Antonio M."/>
            <person name="Oren A."/>
            <person name="Chaudhuri R.R."/>
            <person name="La Ragione R."/>
            <person name="Hildebrand F."/>
            <person name="Pallen M.J."/>
        </authorList>
    </citation>
    <scope>NUCLEOTIDE SEQUENCE</scope>
    <source>
        <strain evidence="1">CHK199-13235</strain>
    </source>
</reference>